<evidence type="ECO:0000313" key="1">
    <source>
        <dbReference type="EMBL" id="TFK28223.1"/>
    </source>
</evidence>
<evidence type="ECO:0000313" key="2">
    <source>
        <dbReference type="Proteomes" id="UP000307440"/>
    </source>
</evidence>
<organism evidence="1 2">
    <name type="scientific">Coprinopsis marcescibilis</name>
    <name type="common">Agaric fungus</name>
    <name type="synonym">Psathyrella marcescibilis</name>
    <dbReference type="NCBI Taxonomy" id="230819"/>
    <lineage>
        <taxon>Eukaryota</taxon>
        <taxon>Fungi</taxon>
        <taxon>Dikarya</taxon>
        <taxon>Basidiomycota</taxon>
        <taxon>Agaricomycotina</taxon>
        <taxon>Agaricomycetes</taxon>
        <taxon>Agaricomycetidae</taxon>
        <taxon>Agaricales</taxon>
        <taxon>Agaricineae</taxon>
        <taxon>Psathyrellaceae</taxon>
        <taxon>Coprinopsis</taxon>
    </lineage>
</organism>
<accession>A0A5C3L6R1</accession>
<dbReference type="EMBL" id="ML210157">
    <property type="protein sequence ID" value="TFK28223.1"/>
    <property type="molecule type" value="Genomic_DNA"/>
</dbReference>
<gene>
    <name evidence="1" type="ORF">FA15DRAFT_665439</name>
</gene>
<protein>
    <submittedName>
        <fullName evidence="1">Uncharacterized protein</fullName>
    </submittedName>
</protein>
<dbReference type="Proteomes" id="UP000307440">
    <property type="component" value="Unassembled WGS sequence"/>
</dbReference>
<proteinExistence type="predicted"/>
<name>A0A5C3L6R1_COPMA</name>
<dbReference type="AlphaFoldDB" id="A0A5C3L6R1"/>
<reference evidence="1 2" key="1">
    <citation type="journal article" date="2019" name="Nat. Ecol. Evol.">
        <title>Megaphylogeny resolves global patterns of mushroom evolution.</title>
        <authorList>
            <person name="Varga T."/>
            <person name="Krizsan K."/>
            <person name="Foldi C."/>
            <person name="Dima B."/>
            <person name="Sanchez-Garcia M."/>
            <person name="Sanchez-Ramirez S."/>
            <person name="Szollosi G.J."/>
            <person name="Szarkandi J.G."/>
            <person name="Papp V."/>
            <person name="Albert L."/>
            <person name="Andreopoulos W."/>
            <person name="Angelini C."/>
            <person name="Antonin V."/>
            <person name="Barry K.W."/>
            <person name="Bougher N.L."/>
            <person name="Buchanan P."/>
            <person name="Buyck B."/>
            <person name="Bense V."/>
            <person name="Catcheside P."/>
            <person name="Chovatia M."/>
            <person name="Cooper J."/>
            <person name="Damon W."/>
            <person name="Desjardin D."/>
            <person name="Finy P."/>
            <person name="Geml J."/>
            <person name="Haridas S."/>
            <person name="Hughes K."/>
            <person name="Justo A."/>
            <person name="Karasinski D."/>
            <person name="Kautmanova I."/>
            <person name="Kiss B."/>
            <person name="Kocsube S."/>
            <person name="Kotiranta H."/>
            <person name="LaButti K.M."/>
            <person name="Lechner B.E."/>
            <person name="Liimatainen K."/>
            <person name="Lipzen A."/>
            <person name="Lukacs Z."/>
            <person name="Mihaltcheva S."/>
            <person name="Morgado L.N."/>
            <person name="Niskanen T."/>
            <person name="Noordeloos M.E."/>
            <person name="Ohm R.A."/>
            <person name="Ortiz-Santana B."/>
            <person name="Ovrebo C."/>
            <person name="Racz N."/>
            <person name="Riley R."/>
            <person name="Savchenko A."/>
            <person name="Shiryaev A."/>
            <person name="Soop K."/>
            <person name="Spirin V."/>
            <person name="Szebenyi C."/>
            <person name="Tomsovsky M."/>
            <person name="Tulloss R.E."/>
            <person name="Uehling J."/>
            <person name="Grigoriev I.V."/>
            <person name="Vagvolgyi C."/>
            <person name="Papp T."/>
            <person name="Martin F.M."/>
            <person name="Miettinen O."/>
            <person name="Hibbett D.S."/>
            <person name="Nagy L.G."/>
        </authorList>
    </citation>
    <scope>NUCLEOTIDE SEQUENCE [LARGE SCALE GENOMIC DNA]</scope>
    <source>
        <strain evidence="1 2">CBS 121175</strain>
    </source>
</reference>
<keyword evidence="2" id="KW-1185">Reference proteome</keyword>
<dbReference type="OrthoDB" id="3543113at2759"/>
<sequence>MVGQTDGSSSTFDNVGEVVHKKPAAGLVDRVIMNEDLLYQIFEFVYRACSDIRKQFWPWLFIKNFTAVAASFLWRDLDSILPLVKLLPGVSWSNGEYSLEHSGTLSMPDMERWNAYSPKVRRIAVHGHRLTHTVLERLLHFTERFQPFSLLPALRAVKWQHIIDEDTLPFTSLFIQPSIERLIIGQNAKESTPESLERFLQIIVKSAPKLQVLMLWAPERSVRSLATLGQLQQLACLVLDLQYRDDLIDSFPDFFQVPREGTSITLHAGDPGKSLTETTIFSVSTTAGGGTGTYSDGSSSNSLHVELTGNSSDVVRWLRAASNLQFWKLEIDLKEGESDWEGIMECLLAGDGRRSVKDLECLVIRADADVRVPVEIVHGLAALDNLTTFEVAVQFSPSASSTSEADKFIEDLLIAAKSKRRPLEHLTLESKRLWRNYWPSMTALNFIPLHAKDLRTLRISLDTYYLPESVPSPADFFERMYDSDSLTTSGLQTLSIQEDWTAEAPTDKIRDLAMFLDTLFPKLSEAAYLCDSGDGTRRRDEQQAWDNIEHLRRCYQGMRFAVHGLPLPVESLAHVPGPDPGGF</sequence>